<accession>A0A2R8AMJ9</accession>
<dbReference type="OrthoDB" id="7203640at2"/>
<dbReference type="AlphaFoldDB" id="A0A2R8AMJ9"/>
<dbReference type="EMBL" id="OMOI01000001">
    <property type="protein sequence ID" value="SPF77273.1"/>
    <property type="molecule type" value="Genomic_DNA"/>
</dbReference>
<evidence type="ECO:0008006" key="3">
    <source>
        <dbReference type="Google" id="ProtNLM"/>
    </source>
</evidence>
<proteinExistence type="predicted"/>
<sequence>MPVPNWSVVSTVREPLSLVLAFACHHLSMGAKTVHLFFDDPTDPAAEVMKSIPGVDVTLCDSAHWTALGQPDRPAWQTRRQTLNANFIAQQQRTDWLLHVDADEFLWAPYGIERDLARAGAWLHIPNLERAWIAPEAGIFDGVFRASGLSTSSIERIYGPARRYLQSGLSGHTSGKAMARLSDRKFIAIHAVKEEFGGEVSPGHTTANACILHFDGMTARHWLLKSLRYAAQGKALLQSLHNRRRAGIERVMDAPDPLTEGLALHNEIFHLSDKQREMLDAQGALLTCQLDLGASVAAHAPGRTTDFSAERFDAYLASALDETIGKIRNQTRRFN</sequence>
<evidence type="ECO:0000313" key="1">
    <source>
        <dbReference type="EMBL" id="SPF77273.1"/>
    </source>
</evidence>
<dbReference type="RefSeq" id="WP_108857216.1">
    <property type="nucleotide sequence ID" value="NZ_OMOI01000001.1"/>
</dbReference>
<organism evidence="1 2">
    <name type="scientific">Aliiroseovarius pelagivivens</name>
    <dbReference type="NCBI Taxonomy" id="1639690"/>
    <lineage>
        <taxon>Bacteria</taxon>
        <taxon>Pseudomonadati</taxon>
        <taxon>Pseudomonadota</taxon>
        <taxon>Alphaproteobacteria</taxon>
        <taxon>Rhodobacterales</taxon>
        <taxon>Paracoccaceae</taxon>
        <taxon>Aliiroseovarius</taxon>
    </lineage>
</organism>
<reference evidence="1 2" key="1">
    <citation type="submission" date="2018-03" db="EMBL/GenBank/DDBJ databases">
        <authorList>
            <person name="Keele B.F."/>
        </authorList>
    </citation>
    <scope>NUCLEOTIDE SEQUENCE [LARGE SCALE GENOMIC DNA]</scope>
    <source>
        <strain evidence="1 2">CECT 8811</strain>
    </source>
</reference>
<dbReference type="Proteomes" id="UP000244911">
    <property type="component" value="Unassembled WGS sequence"/>
</dbReference>
<name>A0A2R8AMJ9_9RHOB</name>
<keyword evidence="2" id="KW-1185">Reference proteome</keyword>
<evidence type="ECO:0000313" key="2">
    <source>
        <dbReference type="Proteomes" id="UP000244911"/>
    </source>
</evidence>
<protein>
    <recommendedName>
        <fullName evidence="3">Glycosyl transferase family 2</fullName>
    </recommendedName>
</protein>
<dbReference type="Pfam" id="PF13704">
    <property type="entry name" value="Glyco_tranf_2_4"/>
    <property type="match status" value="1"/>
</dbReference>
<gene>
    <name evidence="1" type="ORF">ALP8811_02298</name>
</gene>